<proteinExistence type="predicted"/>
<dbReference type="AlphaFoldDB" id="A0A840W3H7"/>
<evidence type="ECO:0000313" key="2">
    <source>
        <dbReference type="EMBL" id="MBB5491450.1"/>
    </source>
</evidence>
<dbReference type="EMBL" id="JACHDO010000001">
    <property type="protein sequence ID" value="MBB5491450.1"/>
    <property type="molecule type" value="Genomic_DNA"/>
</dbReference>
<evidence type="ECO:0000256" key="1">
    <source>
        <dbReference type="SAM" id="MobiDB-lite"/>
    </source>
</evidence>
<comment type="caution">
    <text evidence="2">The sequence shown here is derived from an EMBL/GenBank/DDBJ whole genome shotgun (WGS) entry which is preliminary data.</text>
</comment>
<accession>A0A840W3H7</accession>
<reference evidence="2 3" key="1">
    <citation type="submission" date="2020-08" db="EMBL/GenBank/DDBJ databases">
        <title>Sequencing the genomes of 1000 actinobacteria strains.</title>
        <authorList>
            <person name="Klenk H.-P."/>
        </authorList>
    </citation>
    <scope>NUCLEOTIDE SEQUENCE [LARGE SCALE GENOMIC DNA]</scope>
    <source>
        <strain evidence="2 3">DSM 44598</strain>
    </source>
</reference>
<dbReference type="Proteomes" id="UP000579647">
    <property type="component" value="Unassembled WGS sequence"/>
</dbReference>
<dbReference type="RefSeq" id="WP_281386568.1">
    <property type="nucleotide sequence ID" value="NZ_BAAAKM010000120.1"/>
</dbReference>
<feature type="region of interest" description="Disordered" evidence="1">
    <location>
        <begin position="1"/>
        <end position="42"/>
    </location>
</feature>
<organism evidence="2 3">
    <name type="scientific">Nocardiopsis metallicus</name>
    <dbReference type="NCBI Taxonomy" id="179819"/>
    <lineage>
        <taxon>Bacteria</taxon>
        <taxon>Bacillati</taxon>
        <taxon>Actinomycetota</taxon>
        <taxon>Actinomycetes</taxon>
        <taxon>Streptosporangiales</taxon>
        <taxon>Nocardiopsidaceae</taxon>
        <taxon>Nocardiopsis</taxon>
    </lineage>
</organism>
<protein>
    <submittedName>
        <fullName evidence="2">Uncharacterized protein</fullName>
    </submittedName>
</protein>
<evidence type="ECO:0000313" key="3">
    <source>
        <dbReference type="Proteomes" id="UP000579647"/>
    </source>
</evidence>
<sequence length="42" mass="4574">MGREIEAGFDSPAIHAWAQAPDGTPVGEEDTESWPWTPALHL</sequence>
<keyword evidence="3" id="KW-1185">Reference proteome</keyword>
<name>A0A840W3H7_9ACTN</name>
<gene>
    <name evidence="2" type="ORF">HNR07_002587</name>
</gene>